<evidence type="ECO:0000256" key="7">
    <source>
        <dbReference type="PROSITE-ProRule" id="PRU01091"/>
    </source>
</evidence>
<dbReference type="InterPro" id="IPR016032">
    <property type="entry name" value="Sig_transdc_resp-reg_C-effctor"/>
</dbReference>
<dbReference type="SUPFAM" id="SSF46894">
    <property type="entry name" value="C-terminal effector domain of the bipartite response regulators"/>
    <property type="match status" value="1"/>
</dbReference>
<dbReference type="GO" id="GO:0000976">
    <property type="term" value="F:transcription cis-regulatory region binding"/>
    <property type="evidence" value="ECO:0007669"/>
    <property type="project" value="TreeGrafter"/>
</dbReference>
<dbReference type="GO" id="GO:0006355">
    <property type="term" value="P:regulation of DNA-templated transcription"/>
    <property type="evidence" value="ECO:0007669"/>
    <property type="project" value="InterPro"/>
</dbReference>
<protein>
    <submittedName>
        <fullName evidence="10">Response regulator transcription factor</fullName>
    </submittedName>
</protein>
<dbReference type="GO" id="GO:0000156">
    <property type="term" value="F:phosphorelay response regulator activity"/>
    <property type="evidence" value="ECO:0007669"/>
    <property type="project" value="TreeGrafter"/>
</dbReference>
<keyword evidence="11" id="KW-1185">Reference proteome</keyword>
<reference evidence="10 11" key="1">
    <citation type="submission" date="2019-04" db="EMBL/GenBank/DDBJ databases">
        <title>Bacillus caeni sp. nov., a bacterium isolated from mangrove sediment.</title>
        <authorList>
            <person name="Huang H."/>
            <person name="Mo K."/>
            <person name="Hu Y."/>
        </authorList>
    </citation>
    <scope>NUCLEOTIDE SEQUENCE [LARGE SCALE GENOMIC DNA]</scope>
    <source>
        <strain evidence="10 11">HB172195</strain>
    </source>
</reference>
<dbReference type="InterPro" id="IPR001867">
    <property type="entry name" value="OmpR/PhoB-type_DNA-bd"/>
</dbReference>
<dbReference type="Pfam" id="PF00072">
    <property type="entry name" value="Response_reg"/>
    <property type="match status" value="1"/>
</dbReference>
<evidence type="ECO:0000256" key="3">
    <source>
        <dbReference type="ARBA" id="ARBA00023015"/>
    </source>
</evidence>
<feature type="domain" description="OmpR/PhoB-type" evidence="9">
    <location>
        <begin position="129"/>
        <end position="228"/>
    </location>
</feature>
<evidence type="ECO:0000313" key="11">
    <source>
        <dbReference type="Proteomes" id="UP000308230"/>
    </source>
</evidence>
<dbReference type="InterPro" id="IPR001789">
    <property type="entry name" value="Sig_transdc_resp-reg_receiver"/>
</dbReference>
<evidence type="ECO:0000256" key="6">
    <source>
        <dbReference type="PROSITE-ProRule" id="PRU00169"/>
    </source>
</evidence>
<keyword evidence="1" id="KW-0597">Phosphoprotein</keyword>
<organism evidence="10 11">
    <name type="scientific">Exobacillus caeni</name>
    <dbReference type="NCBI Taxonomy" id="2574798"/>
    <lineage>
        <taxon>Bacteria</taxon>
        <taxon>Bacillati</taxon>
        <taxon>Bacillota</taxon>
        <taxon>Bacilli</taxon>
        <taxon>Bacillales</taxon>
        <taxon>Guptibacillaceae</taxon>
        <taxon>Exobacillus</taxon>
    </lineage>
</organism>
<name>A0A5R9FAW0_9BACL</name>
<proteinExistence type="predicted"/>
<dbReference type="PANTHER" id="PTHR48111:SF1">
    <property type="entry name" value="TWO-COMPONENT RESPONSE REGULATOR ORR33"/>
    <property type="match status" value="1"/>
</dbReference>
<evidence type="ECO:0000256" key="1">
    <source>
        <dbReference type="ARBA" id="ARBA00022553"/>
    </source>
</evidence>
<sequence length="229" mass="26788">MYTKGKSILIIDSCTKSRSEIKQALETEGFEVWEAEGEQEGRDIFSKYDPCFIILELTLFDGNGEDICRWVRQDLKNEVPMIIVSERNREEDRINGLRIGADDYVTKPFSPLEVVARVETVLRRTSHRCNKITYRGVTLKPLKGEVKVNGKVIDLTRHEFKLLYFLMRHPNQILSREQMLEALYTEQQKFVSERTIDVHIKSLREKIPIEEPSPLIETVRSMGYRFLAY</sequence>
<accession>A0A5R9FAW0</accession>
<evidence type="ECO:0000259" key="9">
    <source>
        <dbReference type="PROSITE" id="PS51755"/>
    </source>
</evidence>
<dbReference type="SUPFAM" id="SSF52172">
    <property type="entry name" value="CheY-like"/>
    <property type="match status" value="1"/>
</dbReference>
<dbReference type="OrthoDB" id="2578266at2"/>
<keyword evidence="3" id="KW-0805">Transcription regulation</keyword>
<dbReference type="InterPro" id="IPR036388">
    <property type="entry name" value="WH-like_DNA-bd_sf"/>
</dbReference>
<dbReference type="AlphaFoldDB" id="A0A5R9FAW0"/>
<dbReference type="Pfam" id="PF00486">
    <property type="entry name" value="Trans_reg_C"/>
    <property type="match status" value="1"/>
</dbReference>
<dbReference type="Proteomes" id="UP000308230">
    <property type="component" value="Unassembled WGS sequence"/>
</dbReference>
<dbReference type="InterPro" id="IPR011006">
    <property type="entry name" value="CheY-like_superfamily"/>
</dbReference>
<dbReference type="EMBL" id="SWLG01000004">
    <property type="protein sequence ID" value="TLS38013.1"/>
    <property type="molecule type" value="Genomic_DNA"/>
</dbReference>
<evidence type="ECO:0000256" key="4">
    <source>
        <dbReference type="ARBA" id="ARBA00023125"/>
    </source>
</evidence>
<evidence type="ECO:0000256" key="2">
    <source>
        <dbReference type="ARBA" id="ARBA00023012"/>
    </source>
</evidence>
<dbReference type="RefSeq" id="WP_138124060.1">
    <property type="nucleotide sequence ID" value="NZ_SWLG01000004.1"/>
</dbReference>
<keyword evidence="2" id="KW-0902">Two-component regulatory system</keyword>
<dbReference type="CDD" id="cd00383">
    <property type="entry name" value="trans_reg_C"/>
    <property type="match status" value="1"/>
</dbReference>
<gene>
    <name evidence="10" type="ORF">FCL54_05560</name>
</gene>
<keyword evidence="5" id="KW-0804">Transcription</keyword>
<feature type="domain" description="Response regulatory" evidence="8">
    <location>
        <begin position="7"/>
        <end position="122"/>
    </location>
</feature>
<keyword evidence="4 7" id="KW-0238">DNA-binding</keyword>
<dbReference type="Gene3D" id="3.40.50.2300">
    <property type="match status" value="1"/>
</dbReference>
<comment type="caution">
    <text evidence="10">The sequence shown here is derived from an EMBL/GenBank/DDBJ whole genome shotgun (WGS) entry which is preliminary data.</text>
</comment>
<dbReference type="PROSITE" id="PS51755">
    <property type="entry name" value="OMPR_PHOB"/>
    <property type="match status" value="1"/>
</dbReference>
<evidence type="ECO:0000313" key="10">
    <source>
        <dbReference type="EMBL" id="TLS38013.1"/>
    </source>
</evidence>
<dbReference type="GO" id="GO:0032993">
    <property type="term" value="C:protein-DNA complex"/>
    <property type="evidence" value="ECO:0007669"/>
    <property type="project" value="TreeGrafter"/>
</dbReference>
<dbReference type="SMART" id="SM00448">
    <property type="entry name" value="REC"/>
    <property type="match status" value="1"/>
</dbReference>
<dbReference type="Gene3D" id="6.10.250.690">
    <property type="match status" value="1"/>
</dbReference>
<comment type="caution">
    <text evidence="6">Lacks conserved residue(s) required for the propagation of feature annotation.</text>
</comment>
<feature type="DNA-binding region" description="OmpR/PhoB-type" evidence="7">
    <location>
        <begin position="129"/>
        <end position="228"/>
    </location>
</feature>
<evidence type="ECO:0000256" key="5">
    <source>
        <dbReference type="ARBA" id="ARBA00023163"/>
    </source>
</evidence>
<dbReference type="GO" id="GO:0005829">
    <property type="term" value="C:cytosol"/>
    <property type="evidence" value="ECO:0007669"/>
    <property type="project" value="TreeGrafter"/>
</dbReference>
<dbReference type="PANTHER" id="PTHR48111">
    <property type="entry name" value="REGULATOR OF RPOS"/>
    <property type="match status" value="1"/>
</dbReference>
<dbReference type="InterPro" id="IPR039420">
    <property type="entry name" value="WalR-like"/>
</dbReference>
<dbReference type="Gene3D" id="1.10.10.10">
    <property type="entry name" value="Winged helix-like DNA-binding domain superfamily/Winged helix DNA-binding domain"/>
    <property type="match status" value="1"/>
</dbReference>
<dbReference type="PROSITE" id="PS50110">
    <property type="entry name" value="RESPONSE_REGULATORY"/>
    <property type="match status" value="1"/>
</dbReference>
<dbReference type="SMART" id="SM00862">
    <property type="entry name" value="Trans_reg_C"/>
    <property type="match status" value="1"/>
</dbReference>
<evidence type="ECO:0000259" key="8">
    <source>
        <dbReference type="PROSITE" id="PS50110"/>
    </source>
</evidence>